<gene>
    <name evidence="10" type="primary">HELZ2</name>
</gene>
<protein>
    <submittedName>
        <fullName evidence="10">Helicase with zinc finger domain 2</fullName>
    </submittedName>
</protein>
<feature type="non-terminal residue" evidence="10">
    <location>
        <position position="1"/>
    </location>
</feature>
<dbReference type="CDD" id="cd18040">
    <property type="entry name" value="DEXXc_HELZ2-C"/>
    <property type="match status" value="1"/>
</dbReference>
<name>A0ABM1L8H0_GEKJA</name>
<dbReference type="InterPro" id="IPR047187">
    <property type="entry name" value="SF1_C_Upf1"/>
</dbReference>
<dbReference type="InterPro" id="IPR041677">
    <property type="entry name" value="DNA2/NAM7_AAA_11"/>
</dbReference>
<feature type="compositionally biased region" description="Acidic residues" evidence="6">
    <location>
        <begin position="779"/>
        <end position="788"/>
    </location>
</feature>
<dbReference type="SUPFAM" id="SSF52540">
    <property type="entry name" value="P-loop containing nucleoside triphosphate hydrolases"/>
    <property type="match status" value="2"/>
</dbReference>
<dbReference type="Gene3D" id="3.40.50.300">
    <property type="entry name" value="P-loop containing nucleotide triphosphate hydrolases"/>
    <property type="match status" value="4"/>
</dbReference>
<dbReference type="Pfam" id="PF13087">
    <property type="entry name" value="AAA_12"/>
    <property type="match status" value="2"/>
</dbReference>
<sequence>EPLKHVALLKRSPGAAFSLAGDGLSRGLAYASGERFKPLPTSPSVSEIRVCVECCTFGVYDQWLVFDFGSRPVLVRKLRVTVGKKEPHWHVDPAAEQSSQFVDFERWHSGNRVVVPSVLRSSKVTELLAKYKIPSLSLDFKRGAESLPVTLFNYREQMHNFLFREEEAEQALIAKLSLQVDVSLHQALENPSFGMKFALTGELFAHVPTPCSVTPDSKEGYLLHRSIQTAFLALDPPTSNRVYEVSVETKAITERSIWLLLPKRCCSELGLKSGTSVKAEIQFQLNQLEFRQWHHAADQLLDVRLVLPDVAACSIPQPREQVQLPGGNGKQRQAFSFITGQASGPRQVPPLLIYGPFGTGKTFTLAMATLEIIKEPKTRVLICTHTNSAADIYTREYFHDYVASGHPEAIPLRIKSTLRDVKSTDPITQRYCCLSPHQNSFRFPTREELDRHRIIITTCTLSQDLGVPAGYFSHILIDEAAQMLECEALVPLSLATLQTRIVLAGDHMQMTPQLFFLRGGEQMADHTRLNRLFQYYQKEKQEVAKKSRIIFNENYRSTASIIDFVSRHFYVGKGDAIQAMGQIPPHPEFHPLMFCHVAGSAARDASQTSWINASEIMQVVEKVQEMSEKWPDEWGEQDLKRICVVSYGTQVQAIRQELRKKRLGEVMVESHENLPGKEFRLIILSTVHTRESLSSISSPNLDFFNNARVLNTIMTRAQSQVIAVGDAVALCSYGQCSKVWKGFIKECIEKGTVTPRTLMLEEIRQAVCDRASWNGASPESEEAEEEGSDTSSWFSSSESLNVDDPILQELLDESTDAVVTVSNEGLLNVGSEAPTARSGIREYVSFPQEIMQNYLRMQPSLYKRCEFIKEGFDRASAFTLDNDPPLAIQIKGRVHCGMAFTGDQVLVEILSNNAAASNPEGGLHGKVVGVLKKAEWERTFVCMMDEFDPRVMIPIDHTVTKIFVPGLKGSPDVLPIRRTDKAGRIQLVKREKISQELKKKSLFVVEVLSWREGFYYPLGIVTERLPMASTLEEGLRILGIEYCLKNQFSASVNKEVAKLTSGKFTSVKSGRKDCREYLTFTVDPTGAKDLDDAISIRDLGDNYEIGVHIADMASVVPKGCALDTEAKNRGSTFYAPGAEPVCMFPPQLSQDFCSLLPQKDRPVISLFVLVSKESDEVVEVLFNVSTIRSDRQLTYEEAEGIIHSCYRTEAPSLCFNTLEHCVAVAYHFSRAHRLARLHEDCYYHQLDEDSSLGQRCSHQMVEEFMIMFNSFVGEFLTTRDPTGKLTPLRCQSEPSPQQITQMSNKYKDIIPLSIHLSHHLGAQTTGDPLETGSEFVLLTPLWDHLRSAAGARDFPKMLDLITTDDIHPKLVPVNLEFRKLLSRSYFVCSNSSAQSKVGHYSLHVDTYTWASSPIRRYVDVVVQRHLLSVLLKSPVLYSSTEIELLCHDFTWKNGMAAAYEKKAHSLEMAAQLKRQVQQKFAFVMNVEEMAKNCKVLFPLNKDTLPDPHPINYRALQLVEQPVFIAERNSMTLRWKRRTYSISTKKDCTPKSLTLRDGAVTLFSMEVWRDILEAVRNKDYGMAACLLEEGGSKQSRNVGRMARSRCSHYVELSRELTAGDVLHLQLTTSVHRGFLVPCVQLWAVAPGFDVCLEHTEKPVECFSKYAAQASKKSYKDAEEYRRVWLPLCDMESASCAVAANDSIVLYDVPVNWEKKRTREGKLQGTFSLTKQFLKDCAIEVDFQNCYLCIRLEGLKRSRDQDDVESLSHSLHNLSLAKKNVETDKLMVDPATYTWVAHGRTDEFNDDGKSDRRDEKMVQFYVNFMSTENIPVEITQKVSRFTVELIPKTLPDVRKEDAVWRVKHATELAKSIALGKKVPEQSEVLTRISFDLPRSHRRLNPSQNRAIFEALRKPFTLIQGPPGTGKTVVGFHIVYWFHQLNQETRSTEVKEEAQSHILYCGPSNKSVDVVAEMLLKNKELRPLRVYAESVETMEFPYPGSSLHISRKAMRDTKSKPEIRDITLHYRIRRPPNPYAGDICAFDARVRRGDVITEDEVESYKRLLQKASKHELQVHDVILCTCSASCAKTLTNALNVKQVLVDECAMSTEPETLIPLVSHEKVEKVVLLGDHKQLRAVVHNDFCRALGMETSLFERYKDQALMLDVQYRMHKDICRFPSITFYDGRLKTAVTRQSSLLFHSGNNCCPIIFGHIEGKAKSLMVSTEEGNENSWSNPEEAEQVVRIVKQLTLDRTTRPEHVAVLTPYNAQVVEVKRLLSQERLPDVTVCTIMKSQGNEWRYVIMSTVRSCSRSGIDKKPTIAWQKKHLGFVTDPNQINVCITRAQEGLCIIGNRYLLESNPLWRRLVQHYRSQRCLTSAAAIQIRRQPAGH</sequence>
<keyword evidence="9" id="KW-1185">Reference proteome</keyword>
<evidence type="ECO:0000259" key="8">
    <source>
        <dbReference type="SMART" id="SM00955"/>
    </source>
</evidence>
<feature type="domain" description="RNB" evidence="8">
    <location>
        <begin position="1071"/>
        <end position="1432"/>
    </location>
</feature>
<dbReference type="InterPro" id="IPR001900">
    <property type="entry name" value="RNase_II/R"/>
</dbReference>
<accession>A0ABM1L8H0</accession>
<dbReference type="InterPro" id="IPR012340">
    <property type="entry name" value="NA-bd_OB-fold"/>
</dbReference>
<feature type="region of interest" description="Disordered" evidence="6">
    <location>
        <begin position="774"/>
        <end position="797"/>
    </location>
</feature>
<dbReference type="PANTHER" id="PTHR43788">
    <property type="entry name" value="DNA2/NAM7 HELICASE FAMILY MEMBER"/>
    <property type="match status" value="1"/>
</dbReference>
<dbReference type="Proteomes" id="UP000694871">
    <property type="component" value="Unplaced"/>
</dbReference>
<evidence type="ECO:0000256" key="2">
    <source>
        <dbReference type="ARBA" id="ARBA00022741"/>
    </source>
</evidence>
<reference evidence="10" key="1">
    <citation type="submission" date="2025-08" db="UniProtKB">
        <authorList>
            <consortium name="RefSeq"/>
        </authorList>
    </citation>
    <scope>IDENTIFICATION</scope>
</reference>
<dbReference type="RefSeq" id="XP_015282257.1">
    <property type="nucleotide sequence ID" value="XM_015426771.1"/>
</dbReference>
<dbReference type="SMART" id="SM00955">
    <property type="entry name" value="RNB"/>
    <property type="match status" value="1"/>
</dbReference>
<keyword evidence="2" id="KW-0547">Nucleotide-binding</keyword>
<dbReference type="CDD" id="cd18808">
    <property type="entry name" value="SF1_C_Upf1"/>
    <property type="match status" value="2"/>
</dbReference>
<organism evidence="9 10">
    <name type="scientific">Gekko japonicus</name>
    <name type="common">Schlegel's Japanese gecko</name>
    <dbReference type="NCBI Taxonomy" id="146911"/>
    <lineage>
        <taxon>Eukaryota</taxon>
        <taxon>Metazoa</taxon>
        <taxon>Chordata</taxon>
        <taxon>Craniata</taxon>
        <taxon>Vertebrata</taxon>
        <taxon>Euteleostomi</taxon>
        <taxon>Lepidosauria</taxon>
        <taxon>Squamata</taxon>
        <taxon>Bifurcata</taxon>
        <taxon>Gekkota</taxon>
        <taxon>Gekkonidae</taxon>
        <taxon>Gekkoninae</taxon>
        <taxon>Gekko</taxon>
    </lineage>
</organism>
<comment type="similarity">
    <text evidence="1">Belongs to the DNA2/NAM7 helicase family.</text>
</comment>
<evidence type="ECO:0000256" key="1">
    <source>
        <dbReference type="ARBA" id="ARBA00007913"/>
    </source>
</evidence>
<dbReference type="InterPro" id="IPR041679">
    <property type="entry name" value="DNA2/NAM7-like_C"/>
</dbReference>
<dbReference type="InterPro" id="IPR003593">
    <property type="entry name" value="AAA+_ATPase"/>
</dbReference>
<evidence type="ECO:0000256" key="5">
    <source>
        <dbReference type="ARBA" id="ARBA00022840"/>
    </source>
</evidence>
<dbReference type="SMART" id="SM00382">
    <property type="entry name" value="AAA"/>
    <property type="match status" value="2"/>
</dbReference>
<keyword evidence="3" id="KW-0378">Hydrolase</keyword>
<dbReference type="PANTHER" id="PTHR43788:SF16">
    <property type="entry name" value="HELICASE WITH ZINC FINGER 2"/>
    <property type="match status" value="1"/>
</dbReference>
<evidence type="ECO:0000313" key="9">
    <source>
        <dbReference type="Proteomes" id="UP000694871"/>
    </source>
</evidence>
<evidence type="ECO:0000259" key="7">
    <source>
        <dbReference type="SMART" id="SM00382"/>
    </source>
</evidence>
<dbReference type="InterPro" id="IPR050534">
    <property type="entry name" value="Coronavir_polyprotein_1ab"/>
</dbReference>
<evidence type="ECO:0000313" key="10">
    <source>
        <dbReference type="RefSeq" id="XP_015282257.1"/>
    </source>
</evidence>
<keyword evidence="5" id="KW-0067">ATP-binding</keyword>
<proteinExistence type="inferred from homology"/>
<dbReference type="InterPro" id="IPR027417">
    <property type="entry name" value="P-loop_NTPase"/>
</dbReference>
<evidence type="ECO:0000256" key="4">
    <source>
        <dbReference type="ARBA" id="ARBA00022806"/>
    </source>
</evidence>
<dbReference type="Pfam" id="PF00773">
    <property type="entry name" value="RNB"/>
    <property type="match status" value="1"/>
</dbReference>
<dbReference type="GeneID" id="107123517"/>
<dbReference type="GO" id="GO:0004386">
    <property type="term" value="F:helicase activity"/>
    <property type="evidence" value="ECO:0007669"/>
    <property type="project" value="UniProtKB-KW"/>
</dbReference>
<keyword evidence="4 10" id="KW-0347">Helicase</keyword>
<dbReference type="Pfam" id="PF25049">
    <property type="entry name" value="OB_HELZ2"/>
    <property type="match status" value="1"/>
</dbReference>
<evidence type="ECO:0000256" key="3">
    <source>
        <dbReference type="ARBA" id="ARBA00022801"/>
    </source>
</evidence>
<dbReference type="SUPFAM" id="SSF50249">
    <property type="entry name" value="Nucleic acid-binding proteins"/>
    <property type="match status" value="2"/>
</dbReference>
<evidence type="ECO:0000256" key="6">
    <source>
        <dbReference type="SAM" id="MobiDB-lite"/>
    </source>
</evidence>
<feature type="domain" description="AAA+ ATPase" evidence="7">
    <location>
        <begin position="347"/>
        <end position="575"/>
    </location>
</feature>
<dbReference type="InterPro" id="IPR056787">
    <property type="entry name" value="OB_HELZ2"/>
</dbReference>
<dbReference type="Pfam" id="PF13086">
    <property type="entry name" value="AAA_11"/>
    <property type="match status" value="2"/>
</dbReference>
<feature type="domain" description="AAA+ ATPase" evidence="7">
    <location>
        <begin position="1910"/>
        <end position="2149"/>
    </location>
</feature>